<evidence type="ECO:0000313" key="1">
    <source>
        <dbReference type="EMBL" id="AWH84494.1"/>
    </source>
</evidence>
<dbReference type="Proteomes" id="UP000244929">
    <property type="component" value="Chromosome"/>
</dbReference>
<gene>
    <name evidence="1" type="ORF">HYN59_04895</name>
</gene>
<evidence type="ECO:0000313" key="2">
    <source>
        <dbReference type="Proteomes" id="UP000244929"/>
    </source>
</evidence>
<name>A0A2S1QVS6_9FLAO</name>
<sequence>MISVSYCSGQVSGDYSIFSKEYSKEIALFDAKEFLFREVLKTSDKPLKFEVDPLAAASSGELTTLSYKCEEREKEGLVLGFYGTYWNEHGVIHTGFGFKHLDREKATEFLDKIQQIIDSEQKYLHDGTGTNNIVFTYDDIDILITYDVVTKIRLFWKNFDSTWERTAFERSHRRFERKKTK</sequence>
<protein>
    <submittedName>
        <fullName evidence="1">Uncharacterized protein</fullName>
    </submittedName>
</protein>
<accession>A0A2S1QVS6</accession>
<dbReference type="KEGG" id="falb:HYN59_04895"/>
<dbReference type="EMBL" id="CP029186">
    <property type="protein sequence ID" value="AWH84494.1"/>
    <property type="molecule type" value="Genomic_DNA"/>
</dbReference>
<reference evidence="1 2" key="1">
    <citation type="submission" date="2018-04" db="EMBL/GenBank/DDBJ databases">
        <title>Genome sequencing of Flavobacterium sp. HYN0059.</title>
        <authorList>
            <person name="Yi H."/>
            <person name="Baek C."/>
        </authorList>
    </citation>
    <scope>NUCLEOTIDE SEQUENCE [LARGE SCALE GENOMIC DNA]</scope>
    <source>
        <strain evidence="1 2">HYN0059</strain>
    </source>
</reference>
<keyword evidence="2" id="KW-1185">Reference proteome</keyword>
<proteinExistence type="predicted"/>
<dbReference type="AlphaFoldDB" id="A0A2S1QVS6"/>
<organism evidence="1 2">
    <name type="scientific">Flavobacterium album</name>
    <dbReference type="NCBI Taxonomy" id="2175091"/>
    <lineage>
        <taxon>Bacteria</taxon>
        <taxon>Pseudomonadati</taxon>
        <taxon>Bacteroidota</taxon>
        <taxon>Flavobacteriia</taxon>
        <taxon>Flavobacteriales</taxon>
        <taxon>Flavobacteriaceae</taxon>
        <taxon>Flavobacterium</taxon>
    </lineage>
</organism>